<dbReference type="InterPro" id="IPR027417">
    <property type="entry name" value="P-loop_NTPase"/>
</dbReference>
<accession>A0A9P4LZG6</accession>
<dbReference type="PANTHER" id="PTHR36978:SF3">
    <property type="entry name" value="P-LOOP CONTAINING NUCLEOSIDE TRIPHOSPHATE HYDROLASE PROTEIN"/>
    <property type="match status" value="1"/>
</dbReference>
<dbReference type="PANTHER" id="PTHR36978">
    <property type="entry name" value="P-LOOP CONTAINING NUCLEOTIDE TRIPHOSPHATE HYDROLASE"/>
    <property type="match status" value="1"/>
</dbReference>
<evidence type="ECO:0000313" key="2">
    <source>
        <dbReference type="EMBL" id="KAF2086908.1"/>
    </source>
</evidence>
<keyword evidence="1" id="KW-0812">Transmembrane</keyword>
<dbReference type="Gene3D" id="3.40.50.300">
    <property type="entry name" value="P-loop containing nucleotide triphosphate hydrolases"/>
    <property type="match status" value="1"/>
</dbReference>
<evidence type="ECO:0008006" key="4">
    <source>
        <dbReference type="Google" id="ProtNLM"/>
    </source>
</evidence>
<organism evidence="2 3">
    <name type="scientific">Saccharata proteae CBS 121410</name>
    <dbReference type="NCBI Taxonomy" id="1314787"/>
    <lineage>
        <taxon>Eukaryota</taxon>
        <taxon>Fungi</taxon>
        <taxon>Dikarya</taxon>
        <taxon>Ascomycota</taxon>
        <taxon>Pezizomycotina</taxon>
        <taxon>Dothideomycetes</taxon>
        <taxon>Dothideomycetes incertae sedis</taxon>
        <taxon>Botryosphaeriales</taxon>
        <taxon>Saccharataceae</taxon>
        <taxon>Saccharata</taxon>
    </lineage>
</organism>
<dbReference type="InterPro" id="IPR040632">
    <property type="entry name" value="Sulfotransfer_4"/>
</dbReference>
<sequence>MGQEASRPGPRTTEMRVLGLGMSRTGTSTFAKACSILLDDAPVYHGGSQYLSPFSGQLARWIEIGRYYPFRKTQPTVADKAKIKYLMADAFEGYAATADSPACWFAEEMMELYPDATVVVTTREREKWWKSIEPVIKNSTVPGLGWILWPVPGMRHWETMRWTYESGRYAELYYGRGLDGPGIHVYDRHMEYLERVVPRDKLHYYSVKDGWEPLCAILGLPVPDVPFPHENDAEMVQKAFERNMKLAAVMWVGILGAVAVSVNAAIRLRR</sequence>
<proteinExistence type="predicted"/>
<name>A0A9P4LZG6_9PEZI</name>
<reference evidence="2" key="1">
    <citation type="journal article" date="2020" name="Stud. Mycol.">
        <title>101 Dothideomycetes genomes: a test case for predicting lifestyles and emergence of pathogens.</title>
        <authorList>
            <person name="Haridas S."/>
            <person name="Albert R."/>
            <person name="Binder M."/>
            <person name="Bloem J."/>
            <person name="Labutti K."/>
            <person name="Salamov A."/>
            <person name="Andreopoulos B."/>
            <person name="Baker S."/>
            <person name="Barry K."/>
            <person name="Bills G."/>
            <person name="Bluhm B."/>
            <person name="Cannon C."/>
            <person name="Castanera R."/>
            <person name="Culley D."/>
            <person name="Daum C."/>
            <person name="Ezra D."/>
            <person name="Gonzalez J."/>
            <person name="Henrissat B."/>
            <person name="Kuo A."/>
            <person name="Liang C."/>
            <person name="Lipzen A."/>
            <person name="Lutzoni F."/>
            <person name="Magnuson J."/>
            <person name="Mondo S."/>
            <person name="Nolan M."/>
            <person name="Ohm R."/>
            <person name="Pangilinan J."/>
            <person name="Park H.-J."/>
            <person name="Ramirez L."/>
            <person name="Alfaro M."/>
            <person name="Sun H."/>
            <person name="Tritt A."/>
            <person name="Yoshinaga Y."/>
            <person name="Zwiers L.-H."/>
            <person name="Turgeon B."/>
            <person name="Goodwin S."/>
            <person name="Spatafora J."/>
            <person name="Crous P."/>
            <person name="Grigoriev I."/>
        </authorList>
    </citation>
    <scope>NUCLEOTIDE SEQUENCE</scope>
    <source>
        <strain evidence="2">CBS 121410</strain>
    </source>
</reference>
<evidence type="ECO:0000313" key="3">
    <source>
        <dbReference type="Proteomes" id="UP000799776"/>
    </source>
</evidence>
<dbReference type="Pfam" id="PF17784">
    <property type="entry name" value="Sulfotransfer_4"/>
    <property type="match status" value="1"/>
</dbReference>
<dbReference type="OrthoDB" id="408152at2759"/>
<dbReference type="Proteomes" id="UP000799776">
    <property type="component" value="Unassembled WGS sequence"/>
</dbReference>
<dbReference type="AlphaFoldDB" id="A0A9P4LZG6"/>
<evidence type="ECO:0000256" key="1">
    <source>
        <dbReference type="SAM" id="Phobius"/>
    </source>
</evidence>
<keyword evidence="1" id="KW-0472">Membrane</keyword>
<keyword evidence="1" id="KW-1133">Transmembrane helix</keyword>
<dbReference type="EMBL" id="ML978722">
    <property type="protein sequence ID" value="KAF2086908.1"/>
    <property type="molecule type" value="Genomic_DNA"/>
</dbReference>
<keyword evidence="3" id="KW-1185">Reference proteome</keyword>
<protein>
    <recommendedName>
        <fullName evidence="4">P-loop containing nucleoside triphosphate hydrolase protein</fullName>
    </recommendedName>
</protein>
<dbReference type="SUPFAM" id="SSF52540">
    <property type="entry name" value="P-loop containing nucleoside triphosphate hydrolases"/>
    <property type="match status" value="1"/>
</dbReference>
<gene>
    <name evidence="2" type="ORF">K490DRAFT_57377</name>
</gene>
<comment type="caution">
    <text evidence="2">The sequence shown here is derived from an EMBL/GenBank/DDBJ whole genome shotgun (WGS) entry which is preliminary data.</text>
</comment>
<feature type="transmembrane region" description="Helical" evidence="1">
    <location>
        <begin position="246"/>
        <end position="266"/>
    </location>
</feature>